<feature type="compositionally biased region" description="Pro residues" evidence="6">
    <location>
        <begin position="1020"/>
        <end position="1031"/>
    </location>
</feature>
<feature type="region of interest" description="Disordered" evidence="6">
    <location>
        <begin position="1057"/>
        <end position="1095"/>
    </location>
</feature>
<feature type="region of interest" description="Disordered" evidence="6">
    <location>
        <begin position="846"/>
        <end position="886"/>
    </location>
</feature>
<dbReference type="GO" id="GO:0005774">
    <property type="term" value="C:vacuolar membrane"/>
    <property type="evidence" value="ECO:0007669"/>
    <property type="project" value="UniProtKB-SubCell"/>
</dbReference>
<evidence type="ECO:0000256" key="1">
    <source>
        <dbReference type="ARBA" id="ARBA00004148"/>
    </source>
</evidence>
<evidence type="ECO:0000256" key="4">
    <source>
        <dbReference type="ARBA" id="ARBA00023337"/>
    </source>
</evidence>
<evidence type="ECO:0000313" key="8">
    <source>
        <dbReference type="EMBL" id="CAK0736643.1"/>
    </source>
</evidence>
<dbReference type="InterPro" id="IPR043573">
    <property type="entry name" value="Fig4-like"/>
</dbReference>
<dbReference type="PANTHER" id="PTHR45738:SF5">
    <property type="entry name" value="POLYPHOSPHOINOSITIDE PHOSPHATASE"/>
    <property type="match status" value="1"/>
</dbReference>
<feature type="domain" description="SAC" evidence="7">
    <location>
        <begin position="156"/>
        <end position="513"/>
    </location>
</feature>
<comment type="catalytic activity">
    <reaction evidence="4">
        <text>a 1,2-diacyl-sn-glycero-3-phospho-(1D-myo-inositol-3,5-bisphosphate) + H2O = a 1,2-diacyl-sn-glycero-3-phospho-(1D-myo-inositol-3-phosphate) + phosphate</text>
        <dbReference type="Rhea" id="RHEA:32955"/>
        <dbReference type="ChEBI" id="CHEBI:15377"/>
        <dbReference type="ChEBI" id="CHEBI:43474"/>
        <dbReference type="ChEBI" id="CHEBI:57923"/>
        <dbReference type="ChEBI" id="CHEBI:58088"/>
    </reaction>
</comment>
<evidence type="ECO:0000256" key="6">
    <source>
        <dbReference type="SAM" id="MobiDB-lite"/>
    </source>
</evidence>
<accession>A0AAV1HU45</accession>
<reference evidence="8 9" key="1">
    <citation type="submission" date="2023-10" db="EMBL/GenBank/DDBJ databases">
        <authorList>
            <person name="Maclean D."/>
            <person name="Macfadyen A."/>
        </authorList>
    </citation>
    <scope>NUCLEOTIDE SEQUENCE [LARGE SCALE GENOMIC DNA]</scope>
</reference>
<name>A0AAV1HU45_9CHLO</name>
<keyword evidence="2" id="KW-0378">Hydrolase</keyword>
<feature type="compositionally biased region" description="Polar residues" evidence="6">
    <location>
        <begin position="781"/>
        <end position="793"/>
    </location>
</feature>
<evidence type="ECO:0000256" key="2">
    <source>
        <dbReference type="ARBA" id="ARBA00022801"/>
    </source>
</evidence>
<dbReference type="PROSITE" id="PS50275">
    <property type="entry name" value="SAC"/>
    <property type="match status" value="1"/>
</dbReference>
<gene>
    <name evidence="8" type="ORF">CVIRNUC_000779</name>
</gene>
<dbReference type="AlphaFoldDB" id="A0AAV1HU45"/>
<evidence type="ECO:0000313" key="9">
    <source>
        <dbReference type="Proteomes" id="UP001314263"/>
    </source>
</evidence>
<keyword evidence="9" id="KW-1185">Reference proteome</keyword>
<evidence type="ECO:0000256" key="5">
    <source>
        <dbReference type="ARBA" id="ARBA00023464"/>
    </source>
</evidence>
<sequence>MVAGMADILESESQECGFRKFYLYFTAQRYYLVARSKDRKRWRILKLNRDPEEATTLDVVEDPVTYTEKECASLLTQIGAGNKAHGGLTFEVTADAVVGCFSLLQGCYLLLVTKKRLHGSVCGRKVYGIAKSQLITISENKNGQVSSAERRYKRMIQAIELSKDFLWSYTWPLWRTVQANMSQQEAPESAFNSMFVWNEFLTRHLRSAVGNDAWVTPLVHGFWQRRSLAVLGQALTVTLIARRSRHFAGTRYRKRGVNDAGRVANEVEIEQVVDAGFDWRTGFPLLASLVQLRGSIPLYWVQDTASVSPINPKPAIQLQQYDPHYSATRLHFQDLANRYGKPLIVLNLVKVAEKRPRESILQSEFANAISYINKGAGEGESVEYIPWDFKYFAKLRGNQILEDMQPVIRSSLDATGMFVCPPSSPSPEANRNAVSSWEPAVRKQRGVLRTNCIDCLDRTNVAQFAAGLSALGRQLVGLGLAARADLDPRSSVASHLMSMYESMGNTLARQYGGSSAHASVLQRQRGDWQAATRMRDRLISLRRAINNGWYDDEKQGAINLFLGHFQPRLGQSDLWDLDSDHYLHSGLGRRSLLPSIPEAIMTSTPTEATAVRNVLVSSISPEQAAAQTASNTPAASPIMEAAVCRAGTSVSTAAAAPGQKTRAEADADIQFSMSMQEAYRVADAAPRRKHLDGMVASPISPFAAESAGAAASPVRGAAAAQAEPKGLARPPLSGTPGRPPSFKRLDSGKGAQDAEAPAREGASGMPASGTLDIPARPGSSVVLTQHSSGSLPVTASVLDGRGSSLDLGLLPPREMQVDVAPEQQPAAGSAATETNMQKLAELTSAKAATEPAPSGMLRSRSSTLAAASDPEETAQQASSKPGAAGAAAGGAAAVDSFLEASLDAAQLPDLAPGSKASGLTLYRAPTAPAQRSKLESFDRKIGRAANSLKEVRLQEIQPSRSYFPAWISKPLQRSRLPSYDSEIGSSALPSPNLANTIHGSLHGASNFADRQWQAEAQAPPARPRSVTPPPSLRVLSNSEGWLSREEGTIHEGVQRALSSPLSTSGNGSASPLPKANSTGMEDTFWTGPEPQSVMPRRRSFPALGISALWKALPSGGQPPAQKAPYPPLTLSRPASASLAEDIPARARMMSTAASGAQGGGERLGLQSHLLPYWQQGVDPTEAWHAYEKRVRVMYTNLLEAAEMQLSDAAGEHLREAYTALSNPGLTVSLQGFAQGPGSDWRHANGLVGAKTFGEKALQRLAMDGLKGTA</sequence>
<proteinExistence type="predicted"/>
<protein>
    <recommendedName>
        <fullName evidence="7">SAC domain-containing protein</fullName>
    </recommendedName>
</protein>
<feature type="compositionally biased region" description="Low complexity" evidence="6">
    <location>
        <begin position="857"/>
        <end position="868"/>
    </location>
</feature>
<evidence type="ECO:0000256" key="3">
    <source>
        <dbReference type="ARBA" id="ARBA00023136"/>
    </source>
</evidence>
<dbReference type="InterPro" id="IPR002013">
    <property type="entry name" value="SAC_dom"/>
</dbReference>
<dbReference type="PANTHER" id="PTHR45738">
    <property type="entry name" value="POLYPHOSPHOINOSITIDE PHOSPHATASE"/>
    <property type="match status" value="1"/>
</dbReference>
<keyword evidence="3" id="KW-0472">Membrane</keyword>
<dbReference type="GO" id="GO:0043813">
    <property type="term" value="F:phosphatidylinositol-3,5-bisphosphate 5-phosphatase activity"/>
    <property type="evidence" value="ECO:0007669"/>
    <property type="project" value="InterPro"/>
</dbReference>
<comment type="subcellular location">
    <subcellularLocation>
        <location evidence="1">Vacuole membrane</location>
        <topology evidence="1">Peripheral membrane protein</topology>
    </subcellularLocation>
</comment>
<comment type="caution">
    <text evidence="8">The sequence shown here is derived from an EMBL/GenBank/DDBJ whole genome shotgun (WGS) entry which is preliminary data.</text>
</comment>
<feature type="region of interest" description="Disordered" evidence="6">
    <location>
        <begin position="715"/>
        <end position="798"/>
    </location>
</feature>
<evidence type="ECO:0000259" key="7">
    <source>
        <dbReference type="PROSITE" id="PS50275"/>
    </source>
</evidence>
<dbReference type="Proteomes" id="UP001314263">
    <property type="component" value="Unassembled WGS sequence"/>
</dbReference>
<feature type="region of interest" description="Disordered" evidence="6">
    <location>
        <begin position="1013"/>
        <end position="1035"/>
    </location>
</feature>
<feature type="compositionally biased region" description="Polar residues" evidence="6">
    <location>
        <begin position="1057"/>
        <end position="1080"/>
    </location>
</feature>
<organism evidence="8 9">
    <name type="scientific">Coccomyxa viridis</name>
    <dbReference type="NCBI Taxonomy" id="1274662"/>
    <lineage>
        <taxon>Eukaryota</taxon>
        <taxon>Viridiplantae</taxon>
        <taxon>Chlorophyta</taxon>
        <taxon>core chlorophytes</taxon>
        <taxon>Trebouxiophyceae</taxon>
        <taxon>Trebouxiophyceae incertae sedis</taxon>
        <taxon>Coccomyxaceae</taxon>
        <taxon>Coccomyxa</taxon>
    </lineage>
</organism>
<comment type="subunit">
    <text evidence="5">Component of the PI(3,5)P2 regulatory complex at least composed of ATG18, SAC/FIG4, FAB1 and VAC14.</text>
</comment>
<dbReference type="EMBL" id="CAUYUE010000001">
    <property type="protein sequence ID" value="CAK0736643.1"/>
    <property type="molecule type" value="Genomic_DNA"/>
</dbReference>
<dbReference type="Pfam" id="PF02383">
    <property type="entry name" value="Syja_N"/>
    <property type="match status" value="1"/>
</dbReference>
<dbReference type="GO" id="GO:0046856">
    <property type="term" value="P:phosphatidylinositol dephosphorylation"/>
    <property type="evidence" value="ECO:0007669"/>
    <property type="project" value="InterPro"/>
</dbReference>